<dbReference type="EMBL" id="KV453911">
    <property type="protein sequence ID" value="ODV80323.1"/>
    <property type="molecule type" value="Genomic_DNA"/>
</dbReference>
<accession>A0A1E4SLD9</accession>
<organism evidence="1 2">
    <name type="scientific">Suhomyces tanzawaensis NRRL Y-17324</name>
    <dbReference type="NCBI Taxonomy" id="984487"/>
    <lineage>
        <taxon>Eukaryota</taxon>
        <taxon>Fungi</taxon>
        <taxon>Dikarya</taxon>
        <taxon>Ascomycota</taxon>
        <taxon>Saccharomycotina</taxon>
        <taxon>Pichiomycetes</taxon>
        <taxon>Debaryomycetaceae</taxon>
        <taxon>Suhomyces</taxon>
    </lineage>
</organism>
<keyword evidence="2" id="KW-1185">Reference proteome</keyword>
<dbReference type="AlphaFoldDB" id="A0A1E4SLD9"/>
<proteinExistence type="predicted"/>
<dbReference type="RefSeq" id="XP_020065445.1">
    <property type="nucleotide sequence ID" value="XM_020209614.1"/>
</dbReference>
<dbReference type="OrthoDB" id="4084221at2759"/>
<dbReference type="Proteomes" id="UP000094285">
    <property type="component" value="Unassembled WGS sequence"/>
</dbReference>
<reference evidence="2" key="1">
    <citation type="submission" date="2016-05" db="EMBL/GenBank/DDBJ databases">
        <title>Comparative genomics of biotechnologically important yeasts.</title>
        <authorList>
            <consortium name="DOE Joint Genome Institute"/>
            <person name="Riley R."/>
            <person name="Haridas S."/>
            <person name="Wolfe K.H."/>
            <person name="Lopes M.R."/>
            <person name="Hittinger C.T."/>
            <person name="Goker M."/>
            <person name="Salamov A."/>
            <person name="Wisecaver J."/>
            <person name="Long T.M."/>
            <person name="Aerts A.L."/>
            <person name="Barry K."/>
            <person name="Choi C."/>
            <person name="Clum A."/>
            <person name="Coughlan A.Y."/>
            <person name="Deshpande S."/>
            <person name="Douglass A.P."/>
            <person name="Hanson S.J."/>
            <person name="Klenk H.-P."/>
            <person name="Labutti K."/>
            <person name="Lapidus A."/>
            <person name="Lindquist E."/>
            <person name="Lipzen A."/>
            <person name="Meier-Kolthoff J.P."/>
            <person name="Ohm R.A."/>
            <person name="Otillar R.P."/>
            <person name="Pangilinan J."/>
            <person name="Peng Y."/>
            <person name="Rokas A."/>
            <person name="Rosa C.A."/>
            <person name="Scheuner C."/>
            <person name="Sibirny A.A."/>
            <person name="Slot J.C."/>
            <person name="Stielow J.B."/>
            <person name="Sun H."/>
            <person name="Kurtzman C.P."/>
            <person name="Blackwell M."/>
            <person name="Grigoriev I.V."/>
            <person name="Jeffries T.W."/>
        </authorList>
    </citation>
    <scope>NUCLEOTIDE SEQUENCE [LARGE SCALE GENOMIC DNA]</scope>
    <source>
        <strain evidence="2">NRRL Y-17324</strain>
    </source>
</reference>
<protein>
    <submittedName>
        <fullName evidence="1">Uncharacterized protein</fullName>
    </submittedName>
</protein>
<name>A0A1E4SLD9_9ASCO</name>
<dbReference type="Pfam" id="PF10454">
    <property type="entry name" value="DUF2458"/>
    <property type="match status" value="1"/>
</dbReference>
<dbReference type="InterPro" id="IPR018858">
    <property type="entry name" value="DUF2458"/>
</dbReference>
<gene>
    <name evidence="1" type="ORF">CANTADRAFT_48658</name>
</gene>
<evidence type="ECO:0000313" key="2">
    <source>
        <dbReference type="Proteomes" id="UP000094285"/>
    </source>
</evidence>
<dbReference type="GeneID" id="30983750"/>
<evidence type="ECO:0000313" key="1">
    <source>
        <dbReference type="EMBL" id="ODV80323.1"/>
    </source>
</evidence>
<sequence>MADLNEVEQATLYLLKKRLERPSSLYPALTRLNEPRLHRIIKDKKSDPQLAQLIKRRNHYTSKVYEYLNEQLGSKSAVASHTGAKSSPLVSQYRGPEVKFITNRYHAELYIRHRILKESAKVNKIKQLIDQQLVQQRQWKKEREQMDDQHQQKVNAISKGVAKATEGFHPSKLQKLKMSNQGSLDALKREHEAEIINLNSRIIATCKHLSAKTIFTFKELEIPFFCTVEHFKYPTLTQDQEHVLNYLQKALM</sequence>